<name>A0A7Z0ES80_9ACTN</name>
<organism evidence="2 3">
    <name type="scientific">Nocardiopsis aegyptia</name>
    <dbReference type="NCBI Taxonomy" id="220378"/>
    <lineage>
        <taxon>Bacteria</taxon>
        <taxon>Bacillati</taxon>
        <taxon>Actinomycetota</taxon>
        <taxon>Actinomycetes</taxon>
        <taxon>Streptosporangiales</taxon>
        <taxon>Nocardiopsidaceae</taxon>
        <taxon>Nocardiopsis</taxon>
    </lineage>
</organism>
<accession>A0A7Z0ES80</accession>
<feature type="compositionally biased region" description="Low complexity" evidence="1">
    <location>
        <begin position="219"/>
        <end position="237"/>
    </location>
</feature>
<feature type="compositionally biased region" description="Low complexity" evidence="1">
    <location>
        <begin position="147"/>
        <end position="159"/>
    </location>
</feature>
<feature type="compositionally biased region" description="Gly residues" evidence="1">
    <location>
        <begin position="137"/>
        <end position="146"/>
    </location>
</feature>
<sequence>MIMVVDAVRTYFDATSGLTELSRKEAVAAAKALLKANGRPTAPAADQEALPARVGQSIQALAGELIATNEANRTAIADLVRSEVAHQLERMDIVPRPEYERVVRRVAELERRLAARHMADRVPVTEVPVVAATAGTVVGGASGGETGTAERAAAAAPEASADDSEDPAPAAAATAAGTSTDSAAEPVEGDAAEVAGTDSEDGPGAESENDAEQEAGEPTGAKGVAAKGAEGAATARKTTSRSKPRTTTKSARARSTPKRTTKAKGSTGKGPTKK</sequence>
<proteinExistence type="predicted"/>
<reference evidence="2 3" key="1">
    <citation type="submission" date="2020-07" db="EMBL/GenBank/DDBJ databases">
        <title>Sequencing the genomes of 1000 actinobacteria strains.</title>
        <authorList>
            <person name="Klenk H.-P."/>
        </authorList>
    </citation>
    <scope>NUCLEOTIDE SEQUENCE [LARGE SCALE GENOMIC DNA]</scope>
    <source>
        <strain evidence="2 3">DSM 44442</strain>
    </source>
</reference>
<evidence type="ECO:0000313" key="3">
    <source>
        <dbReference type="Proteomes" id="UP000572051"/>
    </source>
</evidence>
<comment type="caution">
    <text evidence="2">The sequence shown here is derived from an EMBL/GenBank/DDBJ whole genome shotgun (WGS) entry which is preliminary data.</text>
</comment>
<protein>
    <submittedName>
        <fullName evidence="2">BMFP domain-containing protein YqiC</fullName>
    </submittedName>
</protein>
<evidence type="ECO:0000256" key="1">
    <source>
        <dbReference type="SAM" id="MobiDB-lite"/>
    </source>
</evidence>
<feature type="compositionally biased region" description="Basic residues" evidence="1">
    <location>
        <begin position="238"/>
        <end position="262"/>
    </location>
</feature>
<evidence type="ECO:0000313" key="2">
    <source>
        <dbReference type="EMBL" id="NYJ37328.1"/>
    </source>
</evidence>
<feature type="region of interest" description="Disordered" evidence="1">
    <location>
        <begin position="137"/>
        <end position="274"/>
    </location>
</feature>
<dbReference type="Proteomes" id="UP000572051">
    <property type="component" value="Unassembled WGS sequence"/>
</dbReference>
<feature type="compositionally biased region" description="Acidic residues" evidence="1">
    <location>
        <begin position="198"/>
        <end position="215"/>
    </location>
</feature>
<gene>
    <name evidence="2" type="ORF">HNR10_005209</name>
</gene>
<dbReference type="AlphaFoldDB" id="A0A7Z0ES80"/>
<keyword evidence="3" id="KW-1185">Reference proteome</keyword>
<feature type="compositionally biased region" description="Low complexity" evidence="1">
    <location>
        <begin position="167"/>
        <end position="184"/>
    </location>
</feature>
<dbReference type="EMBL" id="JACCFS010000001">
    <property type="protein sequence ID" value="NYJ37328.1"/>
    <property type="molecule type" value="Genomic_DNA"/>
</dbReference>